<dbReference type="InterPro" id="IPR051939">
    <property type="entry name" value="Glycosyltr_41/O-GlcNAc_trsf"/>
</dbReference>
<dbReference type="InterPro" id="IPR029489">
    <property type="entry name" value="OGT/SEC/SPY_C"/>
</dbReference>
<dbReference type="Gene3D" id="1.25.40.10">
    <property type="entry name" value="Tetratricopeptide repeat domain"/>
    <property type="match status" value="3"/>
</dbReference>
<dbReference type="InParanoid" id="B4D7C4"/>
<evidence type="ECO:0000256" key="1">
    <source>
        <dbReference type="ARBA" id="ARBA00004922"/>
    </source>
</evidence>
<evidence type="ECO:0000256" key="8">
    <source>
        <dbReference type="PROSITE-ProRule" id="PRU00339"/>
    </source>
</evidence>
<dbReference type="SUPFAM" id="SSF53756">
    <property type="entry name" value="UDP-Glycosyltransferase/glycogen phosphorylase"/>
    <property type="match status" value="1"/>
</dbReference>
<dbReference type="PROSITE" id="PS50005">
    <property type="entry name" value="TPR"/>
    <property type="match status" value="4"/>
</dbReference>
<dbReference type="Pfam" id="PF13844">
    <property type="entry name" value="Glyco_transf_41"/>
    <property type="match status" value="2"/>
</dbReference>
<dbReference type="PANTHER" id="PTHR44835:SF1">
    <property type="entry name" value="PROTEIN O-GLCNAC TRANSFERASE"/>
    <property type="match status" value="1"/>
</dbReference>
<dbReference type="AlphaFoldDB" id="B4D7C4"/>
<dbReference type="UniPathway" id="UPA00378"/>
<feature type="repeat" description="TPR" evidence="8">
    <location>
        <begin position="144"/>
        <end position="177"/>
    </location>
</feature>
<evidence type="ECO:0000256" key="7">
    <source>
        <dbReference type="ARBA" id="ARBA00022803"/>
    </source>
</evidence>
<keyword evidence="11" id="KW-1185">Reference proteome</keyword>
<dbReference type="SMART" id="SM00028">
    <property type="entry name" value="TPR"/>
    <property type="match status" value="5"/>
</dbReference>
<keyword evidence="7 8" id="KW-0802">TPR repeat</keyword>
<dbReference type="EC" id="2.4.1.255" evidence="3"/>
<comment type="caution">
    <text evidence="10">The sequence shown here is derived from an EMBL/GenBank/DDBJ whole genome shotgun (WGS) entry which is preliminary data.</text>
</comment>
<feature type="repeat" description="TPR" evidence="8">
    <location>
        <begin position="110"/>
        <end position="143"/>
    </location>
</feature>
<organism evidence="10 11">
    <name type="scientific">Chthoniobacter flavus Ellin428</name>
    <dbReference type="NCBI Taxonomy" id="497964"/>
    <lineage>
        <taxon>Bacteria</taxon>
        <taxon>Pseudomonadati</taxon>
        <taxon>Verrucomicrobiota</taxon>
        <taxon>Spartobacteria</taxon>
        <taxon>Chthoniobacterales</taxon>
        <taxon>Chthoniobacteraceae</taxon>
        <taxon>Chthoniobacter</taxon>
    </lineage>
</organism>
<accession>B4D7C4</accession>
<proteinExistence type="inferred from homology"/>
<name>B4D7C4_9BACT</name>
<evidence type="ECO:0000256" key="5">
    <source>
        <dbReference type="ARBA" id="ARBA00022679"/>
    </source>
</evidence>
<evidence type="ECO:0000256" key="2">
    <source>
        <dbReference type="ARBA" id="ARBA00005386"/>
    </source>
</evidence>
<dbReference type="GO" id="GO:0097363">
    <property type="term" value="F:protein O-acetylglucosaminyltransferase activity"/>
    <property type="evidence" value="ECO:0007669"/>
    <property type="project" value="UniProtKB-EC"/>
</dbReference>
<evidence type="ECO:0000313" key="10">
    <source>
        <dbReference type="EMBL" id="EDY17775.1"/>
    </source>
</evidence>
<dbReference type="Gene3D" id="3.40.50.2000">
    <property type="entry name" value="Glycogen Phosphorylase B"/>
    <property type="match status" value="1"/>
</dbReference>
<protein>
    <recommendedName>
        <fullName evidence="3">protein O-GlcNAc transferase</fullName>
        <ecNumber evidence="3">2.4.1.255</ecNumber>
    </recommendedName>
</protein>
<feature type="domain" description="O-GlcNAc transferase C-terminal" evidence="9">
    <location>
        <begin position="398"/>
        <end position="573"/>
    </location>
</feature>
<evidence type="ECO:0000256" key="4">
    <source>
        <dbReference type="ARBA" id="ARBA00022676"/>
    </source>
</evidence>
<comment type="similarity">
    <text evidence="2">Belongs to the glycosyltransferase 41 family. O-GlcNAc transferase subfamily.</text>
</comment>
<dbReference type="InterPro" id="IPR019734">
    <property type="entry name" value="TPR_rpt"/>
</dbReference>
<keyword evidence="5" id="KW-0808">Transferase</keyword>
<dbReference type="SUPFAM" id="SSF48452">
    <property type="entry name" value="TPR-like"/>
    <property type="match status" value="1"/>
</dbReference>
<dbReference type="Proteomes" id="UP000005824">
    <property type="component" value="Unassembled WGS sequence"/>
</dbReference>
<reference evidence="10 11" key="1">
    <citation type="journal article" date="2011" name="J. Bacteriol.">
        <title>Genome sequence of Chthoniobacter flavus Ellin428, an aerobic heterotrophic soil bacterium.</title>
        <authorList>
            <person name="Kant R."/>
            <person name="van Passel M.W."/>
            <person name="Palva A."/>
            <person name="Lucas S."/>
            <person name="Lapidus A."/>
            <person name="Glavina Del Rio T."/>
            <person name="Dalin E."/>
            <person name="Tice H."/>
            <person name="Bruce D."/>
            <person name="Goodwin L."/>
            <person name="Pitluck S."/>
            <person name="Larimer F.W."/>
            <person name="Land M.L."/>
            <person name="Hauser L."/>
            <person name="Sangwan P."/>
            <person name="de Vos W.M."/>
            <person name="Janssen P.H."/>
            <person name="Smidt H."/>
        </authorList>
    </citation>
    <scope>NUCLEOTIDE SEQUENCE [LARGE SCALE GENOMIC DNA]</scope>
    <source>
        <strain evidence="10 11">Ellin428</strain>
    </source>
</reference>
<dbReference type="InterPro" id="IPR011990">
    <property type="entry name" value="TPR-like_helical_dom_sf"/>
</dbReference>
<evidence type="ECO:0000256" key="3">
    <source>
        <dbReference type="ARBA" id="ARBA00011970"/>
    </source>
</evidence>
<dbReference type="PROSITE" id="PS50293">
    <property type="entry name" value="TPR_REGION"/>
    <property type="match status" value="1"/>
</dbReference>
<dbReference type="eggNOG" id="COG3914">
    <property type="taxonomic scope" value="Bacteria"/>
</dbReference>
<dbReference type="eggNOG" id="COG0457">
    <property type="taxonomic scope" value="Bacteria"/>
</dbReference>
<evidence type="ECO:0000313" key="11">
    <source>
        <dbReference type="Proteomes" id="UP000005824"/>
    </source>
</evidence>
<sequence>MAMPDITVQQASALAAQHYQAGNLGQAETLCRQILSVQPNHAEALHLLGVLAHNAGHHDDAVAWIERALLHHPTNPSAHSNLGEACLALGRTTEAIEHYRRALALDSRFAIASYNLGNAFRAQGRLDEAVAAYRRALQLDSNDPKGYSNLASTLAVLGRLDDAIAAYREAIRLMPQEPSIQSSLICLLRLHPGSDEQAIVDEHQNWNRQFAEPLRPSLRPHTNHRVPHRRLRIGYVSPDFRIHAELLFLAPLFGEHDHTQFEIHCYSSVVAPDAGTEFLRARADVWHDVRHLSDAELATEIRAAQIDILVDLSMHTVGNRLPLFARKPAPVQVSWLAYPGITGLDTIDYRITDRYLDPSADLDFTSAEKPILLPDCWCCYHPFTDETPVNPVPALSAGRITFGCFNNFSKFNEETLARFSRVLHSVKNSHLVLLAPEGSAQRHLSERFAHYGIAGDRIEFAATGSRADYLRRYHRVDIALDTLPSNGMATTCETLWMGVPVISLVGETSVGRAGLGLLSTIGLPELVTRTPDEFVSTATQLATDLPRLADLRATMRSRMESSPLMDAPRFARHLEAAYREMWHRWCATPAR</sequence>
<dbReference type="Pfam" id="PF13181">
    <property type="entry name" value="TPR_8"/>
    <property type="match status" value="1"/>
</dbReference>
<dbReference type="STRING" id="497964.CfE428DRAFT_4814"/>
<comment type="pathway">
    <text evidence="1">Protein modification; protein glycosylation.</text>
</comment>
<evidence type="ECO:0000259" key="9">
    <source>
        <dbReference type="Pfam" id="PF13844"/>
    </source>
</evidence>
<dbReference type="PANTHER" id="PTHR44835">
    <property type="entry name" value="UDP-N-ACETYLGLUCOSAMINE--PEPTIDE N-ACETYLGLUCOSAMINYLTRANSFERASE SPINDLY-RELATED"/>
    <property type="match status" value="1"/>
</dbReference>
<dbReference type="Gene3D" id="3.40.50.11380">
    <property type="match status" value="1"/>
</dbReference>
<dbReference type="EMBL" id="ABVL01000017">
    <property type="protein sequence ID" value="EDY17775.1"/>
    <property type="molecule type" value="Genomic_DNA"/>
</dbReference>
<dbReference type="Pfam" id="PF14559">
    <property type="entry name" value="TPR_19"/>
    <property type="match status" value="1"/>
</dbReference>
<evidence type="ECO:0000256" key="6">
    <source>
        <dbReference type="ARBA" id="ARBA00022737"/>
    </source>
</evidence>
<feature type="repeat" description="TPR" evidence="8">
    <location>
        <begin position="42"/>
        <end position="75"/>
    </location>
</feature>
<keyword evidence="6" id="KW-0677">Repeat</keyword>
<gene>
    <name evidence="10" type="ORF">CfE428DRAFT_4814</name>
</gene>
<feature type="domain" description="O-GlcNAc transferase C-terminal" evidence="9">
    <location>
        <begin position="223"/>
        <end position="360"/>
    </location>
</feature>
<dbReference type="Pfam" id="PF13432">
    <property type="entry name" value="TPR_16"/>
    <property type="match status" value="1"/>
</dbReference>
<feature type="repeat" description="TPR" evidence="8">
    <location>
        <begin position="76"/>
        <end position="109"/>
    </location>
</feature>
<keyword evidence="4" id="KW-0328">Glycosyltransferase</keyword>